<evidence type="ECO:0000259" key="8">
    <source>
        <dbReference type="PROSITE" id="PS50110"/>
    </source>
</evidence>
<feature type="domain" description="Response regulatory" evidence="8">
    <location>
        <begin position="4"/>
        <end position="117"/>
    </location>
</feature>
<dbReference type="EMBL" id="MPTB01000064">
    <property type="protein sequence ID" value="OMD38008.1"/>
    <property type="molecule type" value="Genomic_DNA"/>
</dbReference>
<proteinExistence type="predicted"/>
<evidence type="ECO:0000313" key="11">
    <source>
        <dbReference type="Proteomes" id="UP000187412"/>
    </source>
</evidence>
<evidence type="ECO:0000313" key="10">
    <source>
        <dbReference type="EMBL" id="OMD38008.1"/>
    </source>
</evidence>
<evidence type="ECO:0000256" key="5">
    <source>
        <dbReference type="ARBA" id="ARBA00023163"/>
    </source>
</evidence>
<evidence type="ECO:0000256" key="2">
    <source>
        <dbReference type="ARBA" id="ARBA00023012"/>
    </source>
</evidence>
<dbReference type="CDD" id="cd17574">
    <property type="entry name" value="REC_OmpR"/>
    <property type="match status" value="1"/>
</dbReference>
<gene>
    <name evidence="10" type="ORF">BSK56_30745</name>
</gene>
<dbReference type="SUPFAM" id="SSF52172">
    <property type="entry name" value="CheY-like"/>
    <property type="match status" value="1"/>
</dbReference>
<dbReference type="Pfam" id="PF00072">
    <property type="entry name" value="Response_reg"/>
    <property type="match status" value="1"/>
</dbReference>
<evidence type="ECO:0008006" key="12">
    <source>
        <dbReference type="Google" id="ProtNLM"/>
    </source>
</evidence>
<evidence type="ECO:0000256" key="4">
    <source>
        <dbReference type="ARBA" id="ARBA00023125"/>
    </source>
</evidence>
<reference evidence="10 11" key="1">
    <citation type="submission" date="2016-10" db="EMBL/GenBank/DDBJ databases">
        <title>Paenibacillus species isolates.</title>
        <authorList>
            <person name="Beno S.M."/>
        </authorList>
    </citation>
    <scope>NUCLEOTIDE SEQUENCE [LARGE SCALE GENOMIC DNA]</scope>
    <source>
        <strain evidence="10 11">FSL H7-0744</strain>
    </source>
</reference>
<evidence type="ECO:0000256" key="3">
    <source>
        <dbReference type="ARBA" id="ARBA00023015"/>
    </source>
</evidence>
<dbReference type="Gene3D" id="6.10.250.690">
    <property type="match status" value="1"/>
</dbReference>
<comment type="caution">
    <text evidence="10">The sequence shown here is derived from an EMBL/GenBank/DDBJ whole genome shotgun (WGS) entry which is preliminary data.</text>
</comment>
<keyword evidence="5" id="KW-0804">Transcription</keyword>
<evidence type="ECO:0000259" key="9">
    <source>
        <dbReference type="PROSITE" id="PS51755"/>
    </source>
</evidence>
<dbReference type="InterPro" id="IPR001867">
    <property type="entry name" value="OmpR/PhoB-type_DNA-bd"/>
</dbReference>
<dbReference type="Pfam" id="PF00486">
    <property type="entry name" value="Trans_reg_C"/>
    <property type="match status" value="1"/>
</dbReference>
<keyword evidence="4 7" id="KW-0238">DNA-binding</keyword>
<dbReference type="SMART" id="SM00448">
    <property type="entry name" value="REC"/>
    <property type="match status" value="1"/>
</dbReference>
<dbReference type="NCBIfam" id="NF033117">
    <property type="entry name" value="vanR_ACDEGLN"/>
    <property type="match status" value="1"/>
</dbReference>
<feature type="domain" description="OmpR/PhoB-type" evidence="9">
    <location>
        <begin position="131"/>
        <end position="231"/>
    </location>
</feature>
<dbReference type="Gene3D" id="1.10.10.10">
    <property type="entry name" value="Winged helix-like DNA-binding domain superfamily/Winged helix DNA-binding domain"/>
    <property type="match status" value="1"/>
</dbReference>
<feature type="modified residue" description="4-aspartylphosphate" evidence="6">
    <location>
        <position position="53"/>
    </location>
</feature>
<dbReference type="InterPro" id="IPR039420">
    <property type="entry name" value="WalR-like"/>
</dbReference>
<organism evidence="10 11">
    <name type="scientific">Paenibacillus borealis</name>
    <dbReference type="NCBI Taxonomy" id="160799"/>
    <lineage>
        <taxon>Bacteria</taxon>
        <taxon>Bacillati</taxon>
        <taxon>Bacillota</taxon>
        <taxon>Bacilli</taxon>
        <taxon>Bacillales</taxon>
        <taxon>Paenibacillaceae</taxon>
        <taxon>Paenibacillus</taxon>
    </lineage>
</organism>
<evidence type="ECO:0000256" key="6">
    <source>
        <dbReference type="PROSITE-ProRule" id="PRU00169"/>
    </source>
</evidence>
<dbReference type="SMART" id="SM00862">
    <property type="entry name" value="Trans_reg_C"/>
    <property type="match status" value="1"/>
</dbReference>
<dbReference type="Gene3D" id="3.40.50.2300">
    <property type="match status" value="1"/>
</dbReference>
<dbReference type="PANTHER" id="PTHR48111">
    <property type="entry name" value="REGULATOR OF RPOS"/>
    <property type="match status" value="1"/>
</dbReference>
<dbReference type="SUPFAM" id="SSF46894">
    <property type="entry name" value="C-terminal effector domain of the bipartite response regulators"/>
    <property type="match status" value="1"/>
</dbReference>
<dbReference type="CDD" id="cd00383">
    <property type="entry name" value="trans_reg_C"/>
    <property type="match status" value="1"/>
</dbReference>
<dbReference type="PROSITE" id="PS50110">
    <property type="entry name" value="RESPONSE_REGULATORY"/>
    <property type="match status" value="1"/>
</dbReference>
<dbReference type="InterPro" id="IPR016032">
    <property type="entry name" value="Sig_transdc_resp-reg_C-effctor"/>
</dbReference>
<dbReference type="InterPro" id="IPR011006">
    <property type="entry name" value="CheY-like_superfamily"/>
</dbReference>
<evidence type="ECO:0000256" key="1">
    <source>
        <dbReference type="ARBA" id="ARBA00022553"/>
    </source>
</evidence>
<dbReference type="InterPro" id="IPR001789">
    <property type="entry name" value="Sig_transdc_resp-reg_receiver"/>
</dbReference>
<dbReference type="InterPro" id="IPR036388">
    <property type="entry name" value="WH-like_DNA-bd_sf"/>
</dbReference>
<keyword evidence="11" id="KW-1185">Reference proteome</keyword>
<protein>
    <recommendedName>
        <fullName evidence="12">DNA-binding response regulator</fullName>
    </recommendedName>
</protein>
<name>A0ABX3GUZ5_PAEBO</name>
<accession>A0ABX3GUZ5</accession>
<dbReference type="InterPro" id="IPR058211">
    <property type="entry name" value="VanR-like"/>
</dbReference>
<dbReference type="PANTHER" id="PTHR48111:SF2">
    <property type="entry name" value="RESPONSE REGULATOR SAER"/>
    <property type="match status" value="1"/>
</dbReference>
<dbReference type="Proteomes" id="UP000187412">
    <property type="component" value="Unassembled WGS sequence"/>
</dbReference>
<keyword evidence="1 6" id="KW-0597">Phosphoprotein</keyword>
<keyword evidence="2" id="KW-0902">Two-component regulatory system</keyword>
<keyword evidence="3" id="KW-0805">Transcription regulation</keyword>
<sequence>MTDNILVVDDEQAITDLIEIYLRNENFNVHKFYNGQDALKYIENEHVDLAILDVMLPDINGFTICQRIRENHNFPIIMLTAKDEETDQITGLTMGADDYITKPFRPLEMVARVKAQLRRYKKYKSMPVPDETVIAYSGLVLDVNTHECWLNEKQLSLTPTEFSILRVLCENKGKVISSEQLFHVIWGDEYYNKNNNTITVHIRHLREKMNDSVDNPKWIRTIWGVGYKIEK</sequence>
<dbReference type="PROSITE" id="PS51755">
    <property type="entry name" value="OMPR_PHOB"/>
    <property type="match status" value="1"/>
</dbReference>
<feature type="DNA-binding region" description="OmpR/PhoB-type" evidence="7">
    <location>
        <begin position="131"/>
        <end position="231"/>
    </location>
</feature>
<dbReference type="RefSeq" id="WP_038595760.1">
    <property type="nucleotide sequence ID" value="NZ_MPTB01000064.1"/>
</dbReference>
<evidence type="ECO:0000256" key="7">
    <source>
        <dbReference type="PROSITE-ProRule" id="PRU01091"/>
    </source>
</evidence>